<dbReference type="PANTHER" id="PTHR21047">
    <property type="entry name" value="DTDP-6-DEOXY-D-GLUCOSE-3,5 EPIMERASE"/>
    <property type="match status" value="1"/>
</dbReference>
<comment type="catalytic activity">
    <reaction evidence="1 5">
        <text>dTDP-4-dehydro-6-deoxy-alpha-D-glucose = dTDP-4-dehydro-beta-L-rhamnose</text>
        <dbReference type="Rhea" id="RHEA:16969"/>
        <dbReference type="ChEBI" id="CHEBI:57649"/>
        <dbReference type="ChEBI" id="CHEBI:62830"/>
        <dbReference type="EC" id="5.1.3.13"/>
    </reaction>
</comment>
<dbReference type="InterPro" id="IPR000888">
    <property type="entry name" value="RmlC-like"/>
</dbReference>
<dbReference type="RefSeq" id="WP_280943333.1">
    <property type="nucleotide sequence ID" value="NZ_JARYGX010000023.1"/>
</dbReference>
<evidence type="ECO:0000313" key="6">
    <source>
        <dbReference type="EMBL" id="MDH7454129.1"/>
    </source>
</evidence>
<organism evidence="6 7">
    <name type="scientific">Luteimonas composti</name>
    <dbReference type="NCBI Taxonomy" id="398257"/>
    <lineage>
        <taxon>Bacteria</taxon>
        <taxon>Pseudomonadati</taxon>
        <taxon>Pseudomonadota</taxon>
        <taxon>Gammaproteobacteria</taxon>
        <taxon>Lysobacterales</taxon>
        <taxon>Lysobacteraceae</taxon>
        <taxon>Luteimonas</taxon>
    </lineage>
</organism>
<keyword evidence="7" id="KW-1185">Reference proteome</keyword>
<sequence length="185" mass="20487">MRVIETDLPGCLVIEPRVFEDERGFFYESFNHDRLAAHGLALGFVQGNVSWSGPGVLRGLHYQWPKPQGKYVSVLEGEIWDVAVDIRRGSPHFGRWTAAVLSAANRRHIWIPEGFAHGFVVLGERALVSYLCTATYDPACDAGIRWNDADLAIDWPLAQPRLSAKDAKAPFLAEVPPDRLPAAAP</sequence>
<dbReference type="NCBIfam" id="TIGR01221">
    <property type="entry name" value="rmlC"/>
    <property type="match status" value="1"/>
</dbReference>
<dbReference type="Proteomes" id="UP001160550">
    <property type="component" value="Unassembled WGS sequence"/>
</dbReference>
<dbReference type="EC" id="5.1.3.13" evidence="3 5"/>
<dbReference type="Pfam" id="PF00908">
    <property type="entry name" value="dTDP_sugar_isom"/>
    <property type="match status" value="1"/>
</dbReference>
<evidence type="ECO:0000256" key="2">
    <source>
        <dbReference type="ARBA" id="ARBA00001997"/>
    </source>
</evidence>
<comment type="caution">
    <text evidence="6">The sequence shown here is derived from an EMBL/GenBank/DDBJ whole genome shotgun (WGS) entry which is preliminary data.</text>
</comment>
<proteinExistence type="inferred from homology"/>
<comment type="function">
    <text evidence="2 5">Catalyzes the epimerization of the C3' and C5'positions of dTDP-6-deoxy-D-xylo-4-hexulose, forming dTDP-6-deoxy-L-lyxo-4-hexulose.</text>
</comment>
<reference evidence="6" key="2">
    <citation type="submission" date="2023-04" db="EMBL/GenBank/DDBJ databases">
        <authorList>
            <person name="Sun J.-Q."/>
        </authorList>
    </citation>
    <scope>NUCLEOTIDE SEQUENCE</scope>
    <source>
        <strain evidence="6">CC-YY355</strain>
    </source>
</reference>
<evidence type="ECO:0000256" key="1">
    <source>
        <dbReference type="ARBA" id="ARBA00001298"/>
    </source>
</evidence>
<name>A0ABT6MU15_9GAMM</name>
<dbReference type="PANTHER" id="PTHR21047:SF2">
    <property type="entry name" value="THYMIDINE DIPHOSPHO-4-KETO-RHAMNOSE 3,5-EPIMERASE"/>
    <property type="match status" value="1"/>
</dbReference>
<gene>
    <name evidence="6" type="primary">rfbC</name>
    <name evidence="6" type="ORF">QF205_13765</name>
</gene>
<comment type="similarity">
    <text evidence="5">Belongs to the dTDP-4-dehydrorhamnose 3,5-epimerase family.</text>
</comment>
<dbReference type="EMBL" id="JARYGX010000023">
    <property type="protein sequence ID" value="MDH7454129.1"/>
    <property type="molecule type" value="Genomic_DNA"/>
</dbReference>
<accession>A0ABT6MU15</accession>
<protein>
    <recommendedName>
        <fullName evidence="4 5">dTDP-4-dehydrorhamnose 3,5-epimerase</fullName>
        <ecNumber evidence="3 5">5.1.3.13</ecNumber>
    </recommendedName>
    <alternativeName>
        <fullName evidence="5">Thymidine diphospho-4-keto-rhamnose 3,5-epimerase</fullName>
    </alternativeName>
</protein>
<keyword evidence="5 6" id="KW-0413">Isomerase</keyword>
<reference evidence="6" key="1">
    <citation type="journal article" date="2007" name="Int. J. Syst. Evol. Microbiol.">
        <title>Luteimonas composti sp. nov., a moderately thermophilic bacterium isolated from food waste.</title>
        <authorList>
            <person name="Young C.C."/>
            <person name="Kampfer P."/>
            <person name="Chen W.M."/>
            <person name="Yen W.S."/>
            <person name="Arun A.B."/>
            <person name="Lai W.A."/>
            <person name="Shen F.T."/>
            <person name="Rekha P.D."/>
            <person name="Lin K.Y."/>
            <person name="Chou J.H."/>
        </authorList>
    </citation>
    <scope>NUCLEOTIDE SEQUENCE</scope>
    <source>
        <strain evidence="6">CC-YY355</strain>
    </source>
</reference>
<evidence type="ECO:0000256" key="4">
    <source>
        <dbReference type="ARBA" id="ARBA00019595"/>
    </source>
</evidence>
<comment type="subunit">
    <text evidence="5">Homodimer.</text>
</comment>
<evidence type="ECO:0000256" key="5">
    <source>
        <dbReference type="RuleBase" id="RU364069"/>
    </source>
</evidence>
<dbReference type="InterPro" id="IPR014710">
    <property type="entry name" value="RmlC-like_jellyroll"/>
</dbReference>
<dbReference type="GO" id="GO:0008830">
    <property type="term" value="F:dTDP-4-dehydrorhamnose 3,5-epimerase activity"/>
    <property type="evidence" value="ECO:0007669"/>
    <property type="project" value="UniProtKB-EC"/>
</dbReference>
<evidence type="ECO:0000256" key="3">
    <source>
        <dbReference type="ARBA" id="ARBA00012098"/>
    </source>
</evidence>
<dbReference type="InterPro" id="IPR011051">
    <property type="entry name" value="RmlC_Cupin_sf"/>
</dbReference>
<dbReference type="SUPFAM" id="SSF51182">
    <property type="entry name" value="RmlC-like cupins"/>
    <property type="match status" value="1"/>
</dbReference>
<dbReference type="CDD" id="cd00438">
    <property type="entry name" value="cupin_RmlC"/>
    <property type="match status" value="1"/>
</dbReference>
<comment type="pathway">
    <text evidence="5">Carbohydrate biosynthesis; dTDP-L-rhamnose biosynthesis.</text>
</comment>
<evidence type="ECO:0000313" key="7">
    <source>
        <dbReference type="Proteomes" id="UP001160550"/>
    </source>
</evidence>
<dbReference type="Gene3D" id="2.60.120.10">
    <property type="entry name" value="Jelly Rolls"/>
    <property type="match status" value="1"/>
</dbReference>